<gene>
    <name evidence="2" type="ORF">RDB_LOCUS25760</name>
</gene>
<name>A0A8H2XGS2_9AGAM</name>
<dbReference type="InterPro" id="IPR046521">
    <property type="entry name" value="DUF6698"/>
</dbReference>
<protein>
    <submittedName>
        <fullName evidence="2">Uncharacterized protein</fullName>
    </submittedName>
</protein>
<comment type="caution">
    <text evidence="2">The sequence shown here is derived from an EMBL/GenBank/DDBJ whole genome shotgun (WGS) entry which is preliminary data.</text>
</comment>
<feature type="region of interest" description="Disordered" evidence="1">
    <location>
        <begin position="1"/>
        <end position="48"/>
    </location>
</feature>
<proteinExistence type="predicted"/>
<reference evidence="2" key="1">
    <citation type="submission" date="2021-01" db="EMBL/GenBank/DDBJ databases">
        <authorList>
            <person name="Kaushik A."/>
        </authorList>
    </citation>
    <scope>NUCLEOTIDE SEQUENCE</scope>
    <source>
        <strain evidence="2">AG4-R118</strain>
    </source>
</reference>
<evidence type="ECO:0000313" key="3">
    <source>
        <dbReference type="Proteomes" id="UP000663888"/>
    </source>
</evidence>
<evidence type="ECO:0000256" key="1">
    <source>
        <dbReference type="SAM" id="MobiDB-lite"/>
    </source>
</evidence>
<sequence>MAGPQRTTPSRARQQDIAPYNRPPPAPVATAPSTITSDATLSDDNSSSIPTVAHQVTRMVAMFWPPRATLNAYPDLQQAIEDGSEATLRAAASPVEKTYYDICDELERIQPDFFERLGAMGSDSRRQLRKGLSDGKSGAKAGDNNKGLFHPEYARLLAPITVDFDDEEERRQFTECDNPPMTSSHWPRALYLDDKGDPTQPSKGLLQGDLLYKTVKAILDSPSSVLPSTSARSNAAKQGRKGIAHKYQLGVVTPAFLAYAAVILRFSLSSESHFNDTGGTFNYIDFYNQIRHYLESPKYEKTNKILLAWWNKKVFPNSVQTHNDATGGDEPSGMLSLLDAEMEREQSDSGGSEDEE</sequence>
<feature type="compositionally biased region" description="Polar residues" evidence="1">
    <location>
        <begin position="1"/>
        <end position="12"/>
    </location>
</feature>
<organism evidence="2 3">
    <name type="scientific">Rhizoctonia solani</name>
    <dbReference type="NCBI Taxonomy" id="456999"/>
    <lineage>
        <taxon>Eukaryota</taxon>
        <taxon>Fungi</taxon>
        <taxon>Dikarya</taxon>
        <taxon>Basidiomycota</taxon>
        <taxon>Agaricomycotina</taxon>
        <taxon>Agaricomycetes</taxon>
        <taxon>Cantharellales</taxon>
        <taxon>Ceratobasidiaceae</taxon>
        <taxon>Rhizoctonia</taxon>
    </lineage>
</organism>
<feature type="region of interest" description="Disordered" evidence="1">
    <location>
        <begin position="124"/>
        <end position="146"/>
    </location>
</feature>
<dbReference type="Pfam" id="PF20414">
    <property type="entry name" value="DUF6698"/>
    <property type="match status" value="1"/>
</dbReference>
<dbReference type="EMBL" id="CAJMWX010000689">
    <property type="protein sequence ID" value="CAE6423515.1"/>
    <property type="molecule type" value="Genomic_DNA"/>
</dbReference>
<dbReference type="AlphaFoldDB" id="A0A8H2XGS2"/>
<evidence type="ECO:0000313" key="2">
    <source>
        <dbReference type="EMBL" id="CAE6423515.1"/>
    </source>
</evidence>
<feature type="compositionally biased region" description="Polar residues" evidence="1">
    <location>
        <begin position="33"/>
        <end position="48"/>
    </location>
</feature>
<feature type="region of interest" description="Disordered" evidence="1">
    <location>
        <begin position="321"/>
        <end position="356"/>
    </location>
</feature>
<accession>A0A8H2XGS2</accession>
<dbReference type="Proteomes" id="UP000663888">
    <property type="component" value="Unassembled WGS sequence"/>
</dbReference>